<dbReference type="AlphaFoldDB" id="A0A953IG53"/>
<feature type="domain" description="RCK N-terminal" evidence="1">
    <location>
        <begin position="2"/>
        <end position="118"/>
    </location>
</feature>
<proteinExistence type="predicted"/>
<comment type="caution">
    <text evidence="3">The sequence shown here is derived from an EMBL/GenBank/DDBJ whole genome shotgun (WGS) entry which is preliminary data.</text>
</comment>
<dbReference type="InterPro" id="IPR003148">
    <property type="entry name" value="RCK_N"/>
</dbReference>
<dbReference type="SUPFAM" id="SSF51735">
    <property type="entry name" value="NAD(P)-binding Rossmann-fold domains"/>
    <property type="match status" value="1"/>
</dbReference>
<reference evidence="3" key="1">
    <citation type="submission" date="2017-11" db="EMBL/GenBank/DDBJ databases">
        <title>Three new genomes from thermophilic consortium.</title>
        <authorList>
            <person name="Quaggio R."/>
            <person name="Amgarten D."/>
            <person name="Setubal J.C."/>
        </authorList>
    </citation>
    <scope>NUCLEOTIDE SEQUENCE</scope>
    <source>
        <strain evidence="3">ZCTH01-B2</strain>
    </source>
</reference>
<dbReference type="InterPro" id="IPR036291">
    <property type="entry name" value="NAD(P)-bd_dom_sf"/>
</dbReference>
<dbReference type="InterPro" id="IPR006037">
    <property type="entry name" value="RCK_C"/>
</dbReference>
<dbReference type="GO" id="GO:0006813">
    <property type="term" value="P:potassium ion transport"/>
    <property type="evidence" value="ECO:0007669"/>
    <property type="project" value="InterPro"/>
</dbReference>
<dbReference type="InterPro" id="IPR036721">
    <property type="entry name" value="RCK_C_sf"/>
</dbReference>
<dbReference type="Pfam" id="PF02080">
    <property type="entry name" value="TrkA_C"/>
    <property type="match status" value="1"/>
</dbReference>
<dbReference type="EMBL" id="PIUK01000280">
    <property type="protein sequence ID" value="MBY6277915.1"/>
    <property type="molecule type" value="Genomic_DNA"/>
</dbReference>
<gene>
    <name evidence="3" type="ORF">CWE10_17310</name>
</gene>
<feature type="domain" description="RCK C-terminal" evidence="2">
    <location>
        <begin position="135"/>
        <end position="216"/>
    </location>
</feature>
<dbReference type="Gene3D" id="3.40.50.720">
    <property type="entry name" value="NAD(P)-binding Rossmann-like Domain"/>
    <property type="match status" value="1"/>
</dbReference>
<sequence>MAKRYAVIGLGRFGASLAQELTGVGQYVLAVDVDVRRVDELAAVLPRVVRADGTDPAALRALRIHEFDTVVVAIGDNVEASVITVLNCRDMGVPFLVAKAQDEAHGRILKHLGVDRVVYPQRDMGIRVASNIATGGIIDYVRLSDEYGMAEITPPKMVLGRSLEELDLPRRYGLNVMAIKRGNRVIVSPHAGERIAEGDVMVVIGSAEGITRLQGE</sequence>
<name>A0A953IG53_SYMTR</name>
<dbReference type="PANTHER" id="PTHR43833">
    <property type="entry name" value="POTASSIUM CHANNEL PROTEIN 2-RELATED-RELATED"/>
    <property type="match status" value="1"/>
</dbReference>
<dbReference type="SUPFAM" id="SSF116726">
    <property type="entry name" value="TrkA C-terminal domain-like"/>
    <property type="match status" value="1"/>
</dbReference>
<evidence type="ECO:0000259" key="2">
    <source>
        <dbReference type="PROSITE" id="PS51202"/>
    </source>
</evidence>
<dbReference type="PROSITE" id="PS51202">
    <property type="entry name" value="RCK_C"/>
    <property type="match status" value="1"/>
</dbReference>
<protein>
    <submittedName>
        <fullName evidence="3">Potassium uptake system protein</fullName>
    </submittedName>
</protein>
<evidence type="ECO:0000313" key="4">
    <source>
        <dbReference type="Proteomes" id="UP000732377"/>
    </source>
</evidence>
<dbReference type="InterPro" id="IPR050721">
    <property type="entry name" value="Trk_Ktr_HKT_K-transport"/>
</dbReference>
<evidence type="ECO:0000259" key="1">
    <source>
        <dbReference type="PROSITE" id="PS51201"/>
    </source>
</evidence>
<dbReference type="PROSITE" id="PS51201">
    <property type="entry name" value="RCK_N"/>
    <property type="match status" value="1"/>
</dbReference>
<dbReference type="PANTHER" id="PTHR43833:SF7">
    <property type="entry name" value="KTR SYSTEM POTASSIUM UPTAKE PROTEIN C"/>
    <property type="match status" value="1"/>
</dbReference>
<organism evidence="3 4">
    <name type="scientific">Symbiobacterium thermophilum</name>
    <dbReference type="NCBI Taxonomy" id="2734"/>
    <lineage>
        <taxon>Bacteria</taxon>
        <taxon>Bacillati</taxon>
        <taxon>Bacillota</taxon>
        <taxon>Clostridia</taxon>
        <taxon>Eubacteriales</taxon>
        <taxon>Symbiobacteriaceae</taxon>
        <taxon>Symbiobacterium</taxon>
    </lineage>
</organism>
<dbReference type="Pfam" id="PF02254">
    <property type="entry name" value="TrkA_N"/>
    <property type="match status" value="1"/>
</dbReference>
<dbReference type="Gene3D" id="3.30.70.1450">
    <property type="entry name" value="Regulator of K+ conductance, C-terminal domain"/>
    <property type="match status" value="1"/>
</dbReference>
<dbReference type="GO" id="GO:0008324">
    <property type="term" value="F:monoatomic cation transmembrane transporter activity"/>
    <property type="evidence" value="ECO:0007669"/>
    <property type="project" value="InterPro"/>
</dbReference>
<accession>A0A953IG53</accession>
<dbReference type="Proteomes" id="UP000732377">
    <property type="component" value="Unassembled WGS sequence"/>
</dbReference>
<evidence type="ECO:0000313" key="3">
    <source>
        <dbReference type="EMBL" id="MBY6277915.1"/>
    </source>
</evidence>
<dbReference type="RefSeq" id="WP_273381334.1">
    <property type="nucleotide sequence ID" value="NZ_PIUK01000280.1"/>
</dbReference>